<feature type="non-terminal residue" evidence="2">
    <location>
        <position position="1"/>
    </location>
</feature>
<feature type="region of interest" description="Disordered" evidence="1">
    <location>
        <begin position="76"/>
        <end position="95"/>
    </location>
</feature>
<gene>
    <name evidence="2" type="ORF">GMARGA_LOCUS37346</name>
</gene>
<evidence type="ECO:0000256" key="1">
    <source>
        <dbReference type="SAM" id="MobiDB-lite"/>
    </source>
</evidence>
<reference evidence="2 3" key="1">
    <citation type="submission" date="2021-06" db="EMBL/GenBank/DDBJ databases">
        <authorList>
            <person name="Kallberg Y."/>
            <person name="Tangrot J."/>
            <person name="Rosling A."/>
        </authorList>
    </citation>
    <scope>NUCLEOTIDE SEQUENCE [LARGE SCALE GENOMIC DNA]</scope>
    <source>
        <strain evidence="2 3">120-4 pot B 10/14</strain>
    </source>
</reference>
<dbReference type="EMBL" id="CAJVQB010077425">
    <property type="protein sequence ID" value="CAG8844880.1"/>
    <property type="molecule type" value="Genomic_DNA"/>
</dbReference>
<sequence>IQALKFLGAFSEPFEAKFRVNIYTADKIKAWLEEFSDLHKITMRETQGRVIKGVKYLYSKWFHCAHSNIVKLKQGRKVKKDHENTNPTKNEKSEIINTRKWNTECPAILSIQLRNIFDTYPCIISLQFHYNYPLTSSHAMSFRPICNETKDAFFNLFNAGHGPTSAYHTYMEEIQLKYDNDEEVLADRAICPQKYDIYYLHKKFLDQSVGAKNGKEMFSRLAKEVEEFNTNEKGCAWMQPYIAPTSIEPGQPLVLVVITNLMKRCHSLQQAGELVYMDTTASLDAFNTPLTLLSASTPIGSLPLAAILTSDETAFTFTEALNILKRIMPLEAFNGRGILGPEVIMTDDCKAERMALHNVWDKTTLLLCVFYFLQAMWRWLWDGKHGINMNDRVILIEHMKKIVFARTESKLEEEHTKFTTNQ</sequence>
<protein>
    <submittedName>
        <fullName evidence="2">5295_t:CDS:1</fullName>
    </submittedName>
</protein>
<keyword evidence="3" id="KW-1185">Reference proteome</keyword>
<dbReference type="PANTHER" id="PTHR35385:SF2">
    <property type="entry name" value="PROTEIN B, PUTATIVE-RELATED"/>
    <property type="match status" value="1"/>
</dbReference>
<dbReference type="PANTHER" id="PTHR35385">
    <property type="entry name" value="PROTEIN B, PUTATIVE-RELATED-RELATED"/>
    <property type="match status" value="1"/>
</dbReference>
<proteinExistence type="predicted"/>
<name>A0ABN7X0L4_GIGMA</name>
<comment type="caution">
    <text evidence="2">The sequence shown here is derived from an EMBL/GenBank/DDBJ whole genome shotgun (WGS) entry which is preliminary data.</text>
</comment>
<feature type="compositionally biased region" description="Basic and acidic residues" evidence="1">
    <location>
        <begin position="80"/>
        <end position="94"/>
    </location>
</feature>
<evidence type="ECO:0000313" key="3">
    <source>
        <dbReference type="Proteomes" id="UP000789901"/>
    </source>
</evidence>
<evidence type="ECO:0000313" key="2">
    <source>
        <dbReference type="EMBL" id="CAG8844880.1"/>
    </source>
</evidence>
<dbReference type="Proteomes" id="UP000789901">
    <property type="component" value="Unassembled WGS sequence"/>
</dbReference>
<organism evidence="2 3">
    <name type="scientific">Gigaspora margarita</name>
    <dbReference type="NCBI Taxonomy" id="4874"/>
    <lineage>
        <taxon>Eukaryota</taxon>
        <taxon>Fungi</taxon>
        <taxon>Fungi incertae sedis</taxon>
        <taxon>Mucoromycota</taxon>
        <taxon>Glomeromycotina</taxon>
        <taxon>Glomeromycetes</taxon>
        <taxon>Diversisporales</taxon>
        <taxon>Gigasporaceae</taxon>
        <taxon>Gigaspora</taxon>
    </lineage>
</organism>
<accession>A0ABN7X0L4</accession>
<feature type="non-terminal residue" evidence="2">
    <location>
        <position position="422"/>
    </location>
</feature>